<dbReference type="GO" id="GO:0019825">
    <property type="term" value="F:oxygen binding"/>
    <property type="evidence" value="ECO:0007669"/>
    <property type="project" value="InterPro"/>
</dbReference>
<dbReference type="InterPro" id="IPR004089">
    <property type="entry name" value="MCPsignal_dom"/>
</dbReference>
<dbReference type="InterPro" id="IPR009050">
    <property type="entry name" value="Globin-like_sf"/>
</dbReference>
<evidence type="ECO:0000313" key="4">
    <source>
        <dbReference type="Proteomes" id="UP000275368"/>
    </source>
</evidence>
<dbReference type="GO" id="GO:0006935">
    <property type="term" value="P:chemotaxis"/>
    <property type="evidence" value="ECO:0007669"/>
    <property type="project" value="InterPro"/>
</dbReference>
<dbReference type="PANTHER" id="PTHR32089">
    <property type="entry name" value="METHYL-ACCEPTING CHEMOTAXIS PROTEIN MCPB"/>
    <property type="match status" value="1"/>
</dbReference>
<dbReference type="InterPro" id="IPR044398">
    <property type="entry name" value="Globin-sensor_dom"/>
</dbReference>
<dbReference type="KEGG" id="pbk:Back11_29300"/>
<dbReference type="PRINTS" id="PR00260">
    <property type="entry name" value="CHEMTRNSDUCR"/>
</dbReference>
<dbReference type="Gene3D" id="1.10.287.950">
    <property type="entry name" value="Methyl-accepting chemotaxis protein"/>
    <property type="match status" value="1"/>
</dbReference>
<dbReference type="PANTHER" id="PTHR32089:SF112">
    <property type="entry name" value="LYSOZYME-LIKE PROTEIN-RELATED"/>
    <property type="match status" value="1"/>
</dbReference>
<proteinExistence type="inferred from homology"/>
<dbReference type="PROSITE" id="PS50111">
    <property type="entry name" value="CHEMOTAXIS_TRANSDUC_2"/>
    <property type="match status" value="1"/>
</dbReference>
<dbReference type="SMART" id="SM00283">
    <property type="entry name" value="MA"/>
    <property type="match status" value="1"/>
</dbReference>
<dbReference type="Pfam" id="PF00015">
    <property type="entry name" value="MCPsignal"/>
    <property type="match status" value="1"/>
</dbReference>
<evidence type="ECO:0000256" key="2">
    <source>
        <dbReference type="ARBA" id="ARBA00029447"/>
    </source>
</evidence>
<dbReference type="GO" id="GO:0007165">
    <property type="term" value="P:signal transduction"/>
    <property type="evidence" value="ECO:0007669"/>
    <property type="project" value="UniProtKB-KW"/>
</dbReference>
<sequence>MINVTESRKKQLDFMGISEEDLTLLSNHRDIFQSVVNEVVDRFYVHVQQQPELNAIVKQFSAIDQLKESMRVYWMSLADGRIDEPFIDNRVRIGKVHSRIGLTTNWYLGAYMIYLDISTQIFRDVLPHGWTKVIHSLSKMFNLDSQLVLEAYMLKEQEHIQDLADERQHVLLSVTEAVESLVGMIVELEASTQSIADSAISTAELQDNSHRLLSALQEDVDNIGEVGTLIRGISDQTHLLGLNAAIEAARAGDQGRGFEVVANEVRKLAASSKTAMGTIEERLEEIERKVSNVSKESEQTAVQAREQAARSEELAAFVLTIEKVADDLKKLKA</sequence>
<dbReference type="InterPro" id="IPR039379">
    <property type="entry name" value="Protoglobin_sensor_dom"/>
</dbReference>
<reference evidence="3 4" key="1">
    <citation type="submission" date="2018-11" db="EMBL/GenBank/DDBJ databases">
        <title>Complete genome sequence of Paenibacillus baekrokdamisoli strain KCTC 33723.</title>
        <authorList>
            <person name="Kang S.W."/>
            <person name="Lee K.C."/>
            <person name="Kim K.K."/>
            <person name="Kim J.S."/>
            <person name="Kim D.S."/>
            <person name="Ko S.H."/>
            <person name="Yang S.H."/>
            <person name="Lee J.S."/>
        </authorList>
    </citation>
    <scope>NUCLEOTIDE SEQUENCE [LARGE SCALE GENOMIC DNA]</scope>
    <source>
        <strain evidence="3 4">KCTC 33723</strain>
    </source>
</reference>
<dbReference type="InterPro" id="IPR004090">
    <property type="entry name" value="Chemotax_Me-accpt_rcpt"/>
</dbReference>
<dbReference type="Proteomes" id="UP000275368">
    <property type="component" value="Chromosome"/>
</dbReference>
<dbReference type="GO" id="GO:0016020">
    <property type="term" value="C:membrane"/>
    <property type="evidence" value="ECO:0007669"/>
    <property type="project" value="InterPro"/>
</dbReference>
<gene>
    <name evidence="3" type="ORF">Back11_29300</name>
</gene>
<dbReference type="EMBL" id="AP019308">
    <property type="protein sequence ID" value="BBH21585.1"/>
    <property type="molecule type" value="Genomic_DNA"/>
</dbReference>
<evidence type="ECO:0000313" key="3">
    <source>
        <dbReference type="EMBL" id="BBH21585.1"/>
    </source>
</evidence>
<dbReference type="OrthoDB" id="266313at2"/>
<protein>
    <submittedName>
        <fullName evidence="3">Methyl-accepting chemotaxis protein</fullName>
    </submittedName>
</protein>
<keyword evidence="4" id="KW-1185">Reference proteome</keyword>
<keyword evidence="1" id="KW-0807">Transducer</keyword>
<dbReference type="GO" id="GO:0020037">
    <property type="term" value="F:heme binding"/>
    <property type="evidence" value="ECO:0007669"/>
    <property type="project" value="InterPro"/>
</dbReference>
<name>A0A3G9IZK5_9BACL</name>
<dbReference type="GO" id="GO:0004888">
    <property type="term" value="F:transmembrane signaling receptor activity"/>
    <property type="evidence" value="ECO:0007669"/>
    <property type="project" value="InterPro"/>
</dbReference>
<accession>A0A3G9IZK5</accession>
<dbReference type="AlphaFoldDB" id="A0A3G9IZK5"/>
<organism evidence="3 4">
    <name type="scientific">Paenibacillus baekrokdamisoli</name>
    <dbReference type="NCBI Taxonomy" id="1712516"/>
    <lineage>
        <taxon>Bacteria</taxon>
        <taxon>Bacillati</taxon>
        <taxon>Bacillota</taxon>
        <taxon>Bacilli</taxon>
        <taxon>Bacillales</taxon>
        <taxon>Paenibacillaceae</taxon>
        <taxon>Paenibacillus</taxon>
    </lineage>
</organism>
<dbReference type="InterPro" id="IPR012292">
    <property type="entry name" value="Globin/Proto"/>
</dbReference>
<dbReference type="Pfam" id="PF11563">
    <property type="entry name" value="Protoglobin"/>
    <property type="match status" value="1"/>
</dbReference>
<dbReference type="CDD" id="cd01068">
    <property type="entry name" value="globin_sensor"/>
    <property type="match status" value="1"/>
</dbReference>
<evidence type="ECO:0000256" key="1">
    <source>
        <dbReference type="ARBA" id="ARBA00023224"/>
    </source>
</evidence>
<dbReference type="SUPFAM" id="SSF58104">
    <property type="entry name" value="Methyl-accepting chemotaxis protein (MCP) signaling domain"/>
    <property type="match status" value="1"/>
</dbReference>
<comment type="similarity">
    <text evidence="2">Belongs to the methyl-accepting chemotaxis (MCP) protein family.</text>
</comment>
<dbReference type="Gene3D" id="1.10.490.10">
    <property type="entry name" value="Globins"/>
    <property type="match status" value="1"/>
</dbReference>
<dbReference type="SUPFAM" id="SSF46458">
    <property type="entry name" value="Globin-like"/>
    <property type="match status" value="1"/>
</dbReference>